<dbReference type="Proteomes" id="UP000635142">
    <property type="component" value="Unassembled WGS sequence"/>
</dbReference>
<feature type="region of interest" description="Disordered" evidence="1">
    <location>
        <begin position="1"/>
        <end position="20"/>
    </location>
</feature>
<protein>
    <submittedName>
        <fullName evidence="2">DUF3445 domain-containing protein</fullName>
    </submittedName>
</protein>
<accession>A0A927D514</accession>
<gene>
    <name evidence="2" type="ORF">H9Q16_11280</name>
</gene>
<proteinExistence type="predicted"/>
<evidence type="ECO:0000313" key="2">
    <source>
        <dbReference type="EMBL" id="MBD3664506.1"/>
    </source>
</evidence>
<evidence type="ECO:0000256" key="1">
    <source>
        <dbReference type="SAM" id="MobiDB-lite"/>
    </source>
</evidence>
<sequence length="242" mass="27175">MTLILQNDLPDAQRGPSRLPGIAPCAPDDWLRVDEAYAAQMGYRAALLAERREDVIWCDPAAMSAAQEVLKEALMLLPGLGFRVDGSAVHRPDGQRIKVDFDAPLNTLGQLVQEDICILEKRGDQHVLTGAVVCFPANWRLADKVGRPLTDIHVPVEDYDTDIARRVQRLFDGVQAGRPLWRFNKLQYRNPDLHQPRRITDVDDGTFVRSERQCIVRMPQSQAVVFSIHTWVVRGAEPPPAV</sequence>
<dbReference type="EMBL" id="JACTAG010000002">
    <property type="protein sequence ID" value="MBD3664506.1"/>
    <property type="molecule type" value="Genomic_DNA"/>
</dbReference>
<dbReference type="InterPro" id="IPR021848">
    <property type="entry name" value="HODM_asu-like"/>
</dbReference>
<keyword evidence="3" id="KW-1185">Reference proteome</keyword>
<comment type="caution">
    <text evidence="2">The sequence shown here is derived from an EMBL/GenBank/DDBJ whole genome shotgun (WGS) entry which is preliminary data.</text>
</comment>
<dbReference type="RefSeq" id="WP_191075531.1">
    <property type="nucleotide sequence ID" value="NZ_JACTAG010000002.1"/>
</dbReference>
<evidence type="ECO:0000313" key="3">
    <source>
        <dbReference type="Proteomes" id="UP000635142"/>
    </source>
</evidence>
<dbReference type="AlphaFoldDB" id="A0A927D514"/>
<name>A0A927D514_9RHOB</name>
<dbReference type="Pfam" id="PF11927">
    <property type="entry name" value="HODM_asu-like"/>
    <property type="match status" value="1"/>
</dbReference>
<organism evidence="2 3">
    <name type="scientific">Sulfitobacter aestuariivivens</name>
    <dbReference type="NCBI Taxonomy" id="2766981"/>
    <lineage>
        <taxon>Bacteria</taxon>
        <taxon>Pseudomonadati</taxon>
        <taxon>Pseudomonadota</taxon>
        <taxon>Alphaproteobacteria</taxon>
        <taxon>Rhodobacterales</taxon>
        <taxon>Roseobacteraceae</taxon>
        <taxon>Sulfitobacter</taxon>
    </lineage>
</organism>
<reference evidence="2" key="1">
    <citation type="submission" date="2020-08" db="EMBL/GenBank/DDBJ databases">
        <title>Sulfitobacter aestuariivivens sp. nov., isolated from a tidal flat.</title>
        <authorList>
            <person name="Park S."/>
            <person name="Yoon J.-H."/>
        </authorList>
    </citation>
    <scope>NUCLEOTIDE SEQUENCE</scope>
    <source>
        <strain evidence="2">TSTF-M16</strain>
    </source>
</reference>